<feature type="transmembrane region" description="Helical" evidence="1">
    <location>
        <begin position="21"/>
        <end position="42"/>
    </location>
</feature>
<feature type="transmembrane region" description="Helical" evidence="1">
    <location>
        <begin position="236"/>
        <end position="254"/>
    </location>
</feature>
<keyword evidence="1" id="KW-0472">Membrane</keyword>
<evidence type="ECO:0000313" key="7">
    <source>
        <dbReference type="Proteomes" id="UP000190696"/>
    </source>
</evidence>
<dbReference type="RefSeq" id="WP_002191888.1">
    <property type="nucleotide sequence ID" value="NZ_CP035967.1"/>
</dbReference>
<feature type="transmembrane region" description="Helical" evidence="1">
    <location>
        <begin position="62"/>
        <end position="81"/>
    </location>
</feature>
<dbReference type="PANTHER" id="PTHR36833">
    <property type="entry name" value="SLR0610 PROTEIN-RELATED"/>
    <property type="match status" value="1"/>
</dbReference>
<reference evidence="2 6" key="1">
    <citation type="submission" date="2016-05" db="EMBL/GenBank/DDBJ databases">
        <title>Bacillus thuringiensis and Bacillus weihenstephanensis as novel biocontrol agents of wilt causing Verticillium species.</title>
        <authorList>
            <person name="Hollensteiner J."/>
            <person name="Wemheuer F."/>
            <person name="Harting R."/>
            <person name="Kolarzyk A."/>
            <person name="Diaz-Valerio S."/>
            <person name="Poehlein A."/>
            <person name="Brzuszkiewicz E."/>
            <person name="Nesemann K."/>
            <person name="Braus-Stromeyer S."/>
            <person name="Braus G."/>
            <person name="Daniel R."/>
            <person name="Liesegang H."/>
        </authorList>
    </citation>
    <scope>NUCLEOTIDE SEQUENCE [LARGE SCALE GENOMIC DNA]</scope>
    <source>
        <strain evidence="2 6">GOE8</strain>
    </source>
</reference>
<dbReference type="EMBL" id="LXLT01000101">
    <property type="protein sequence ID" value="OFD70278.1"/>
    <property type="molecule type" value="Genomic_DNA"/>
</dbReference>
<organism evidence="2 6">
    <name type="scientific">Bacillus mycoides</name>
    <dbReference type="NCBI Taxonomy" id="1405"/>
    <lineage>
        <taxon>Bacteria</taxon>
        <taxon>Bacillati</taxon>
        <taxon>Bacillota</taxon>
        <taxon>Bacilli</taxon>
        <taxon>Bacillales</taxon>
        <taxon>Bacillaceae</taxon>
        <taxon>Bacillus</taxon>
        <taxon>Bacillus cereus group</taxon>
    </lineage>
</organism>
<evidence type="ECO:0000313" key="3">
    <source>
        <dbReference type="EMBL" id="OOR03148.1"/>
    </source>
</evidence>
<proteinExistence type="predicted"/>
<gene>
    <name evidence="5" type="ORF">BACWE_34330</name>
    <name evidence="3" type="ORF">BW900_28590</name>
    <name evidence="2" type="ORF">BWGOE8_56910</name>
    <name evidence="4" type="ORF">S3E15_03826</name>
</gene>
<feature type="transmembrane region" description="Helical" evidence="1">
    <location>
        <begin position="204"/>
        <end position="224"/>
    </location>
</feature>
<dbReference type="PANTHER" id="PTHR36833:SF2">
    <property type="entry name" value="SLR0610 PROTEIN"/>
    <property type="match status" value="1"/>
</dbReference>
<evidence type="ECO:0000313" key="6">
    <source>
        <dbReference type="Proteomes" id="UP000175706"/>
    </source>
</evidence>
<sequence length="262" mass="30013">MIRYLKMLKAILKINLSNIMMYRVNFFLNILDSVVWFIVTLVFFNSIFDSFGNINGWNTNDIYLLIGTSELIKSLMFTLFINNLPYIPSLVNQGSLDQILFKPINSQFLVSLRKLDLGNLGNCLPAVLLISYALLQKGESVSIVNGFSFLGLLFLGIILSYSLWFILMTLSIWLTKVEGMHELFLGTMTLLRYPSSLYKGISRFVFLFVFPIVIVSNIPTYALIGRLELNDVFALMGYSIGFFIISIYFWKFALRYYNSASS</sequence>
<accession>A0A1E8AYW6</accession>
<evidence type="ECO:0000313" key="8">
    <source>
        <dbReference type="Proteomes" id="UP000194131"/>
    </source>
</evidence>
<dbReference type="EMBL" id="MUAI01000057">
    <property type="protein sequence ID" value="OOR03148.1"/>
    <property type="molecule type" value="Genomic_DNA"/>
</dbReference>
<reference evidence="3 7" key="4">
    <citation type="submission" date="2017-01" db="EMBL/GenBank/DDBJ databases">
        <title>Bacillus cereus isolates.</title>
        <authorList>
            <person name="Beno S.M."/>
        </authorList>
    </citation>
    <scope>NUCLEOTIDE SEQUENCE [LARGE SCALE GENOMIC DNA]</scope>
    <source>
        <strain evidence="3 7">FSL W7-1108</strain>
    </source>
</reference>
<dbReference type="Proteomes" id="UP000175706">
    <property type="component" value="Unassembled WGS sequence"/>
</dbReference>
<dbReference type="Proteomes" id="UP000236165">
    <property type="component" value="Unassembled WGS sequence"/>
</dbReference>
<keyword evidence="1" id="KW-1133">Transmembrane helix</keyword>
<reference evidence="4 8" key="3">
    <citation type="submission" date="2016-12" db="EMBL/GenBank/DDBJ databases">
        <title>Genome Sequences of Twelve Sporeforming Bacillus Species Isolated from Foods.</title>
        <authorList>
            <person name="De Jong A."/>
            <person name="Holsappel S."/>
            <person name="Kuipers O.P."/>
        </authorList>
    </citation>
    <scope>NUCLEOTIDE SEQUENCE [LARGE SCALE GENOMIC DNA]</scope>
    <source>
        <strain evidence="4 8">S3E15</strain>
    </source>
</reference>
<dbReference type="AlphaFoldDB" id="A0A1E8AYW6"/>
<dbReference type="Pfam" id="PF06182">
    <property type="entry name" value="ABC2_membrane_6"/>
    <property type="match status" value="1"/>
</dbReference>
<feature type="transmembrane region" description="Helical" evidence="1">
    <location>
        <begin position="147"/>
        <end position="174"/>
    </location>
</feature>
<protein>
    <submittedName>
        <fullName evidence="3">Multidrug transporter permease</fullName>
    </submittedName>
</protein>
<dbReference type="EMBL" id="MKZQ01000037">
    <property type="protein sequence ID" value="PJN69683.1"/>
    <property type="molecule type" value="Genomic_DNA"/>
</dbReference>
<evidence type="ECO:0000313" key="4">
    <source>
        <dbReference type="EMBL" id="OSX89571.1"/>
    </source>
</evidence>
<dbReference type="Proteomes" id="UP000190696">
    <property type="component" value="Unassembled WGS sequence"/>
</dbReference>
<keyword evidence="1" id="KW-0812">Transmembrane</keyword>
<dbReference type="PATRIC" id="fig|86662.25.peg.5866"/>
<dbReference type="Proteomes" id="UP000194131">
    <property type="component" value="Unassembled WGS sequence"/>
</dbReference>
<comment type="caution">
    <text evidence="2">The sequence shown here is derived from an EMBL/GenBank/DDBJ whole genome shotgun (WGS) entry which is preliminary data.</text>
</comment>
<name>A0A1E8AYW6_BACMY</name>
<dbReference type="InterPro" id="IPR010390">
    <property type="entry name" value="ABC-2_transporter-like"/>
</dbReference>
<evidence type="ECO:0000313" key="9">
    <source>
        <dbReference type="Proteomes" id="UP000236165"/>
    </source>
</evidence>
<dbReference type="EMBL" id="MRWU01000030">
    <property type="protein sequence ID" value="OSX89571.1"/>
    <property type="molecule type" value="Genomic_DNA"/>
</dbReference>
<reference evidence="5 9" key="2">
    <citation type="submission" date="2016-10" db="EMBL/GenBank/DDBJ databases">
        <title>Genome Sequence of Bacillus weihenstephanensis GM6LP.</title>
        <authorList>
            <person name="Poehlein A."/>
            <person name="Wemheuer F."/>
            <person name="Hollensteiner J."/>
            <person name="Wemheuer B."/>
        </authorList>
    </citation>
    <scope>NUCLEOTIDE SEQUENCE [LARGE SCALE GENOMIC DNA]</scope>
    <source>
        <strain evidence="5 9">GM6LP</strain>
    </source>
</reference>
<evidence type="ECO:0000256" key="1">
    <source>
        <dbReference type="SAM" id="Phobius"/>
    </source>
</evidence>
<evidence type="ECO:0000313" key="2">
    <source>
        <dbReference type="EMBL" id="OFD70278.1"/>
    </source>
</evidence>
<accession>A0A1S9X6R8</accession>
<evidence type="ECO:0000313" key="5">
    <source>
        <dbReference type="EMBL" id="PJN69683.1"/>
    </source>
</evidence>